<dbReference type="AlphaFoldDB" id="A0A931B9R8"/>
<dbReference type="Pfam" id="PF02518">
    <property type="entry name" value="HATPase_c"/>
    <property type="match status" value="1"/>
</dbReference>
<feature type="domain" description="Signal transduction histidine kinase subgroup 3 dimerisation and phosphoacceptor" evidence="12">
    <location>
        <begin position="180"/>
        <end position="245"/>
    </location>
</feature>
<evidence type="ECO:0000256" key="7">
    <source>
        <dbReference type="ARBA" id="ARBA00022840"/>
    </source>
</evidence>
<organism evidence="13 14">
    <name type="scientific">Streptacidiphilus fuscans</name>
    <dbReference type="NCBI Taxonomy" id="2789292"/>
    <lineage>
        <taxon>Bacteria</taxon>
        <taxon>Bacillati</taxon>
        <taxon>Actinomycetota</taxon>
        <taxon>Actinomycetes</taxon>
        <taxon>Kitasatosporales</taxon>
        <taxon>Streptomycetaceae</taxon>
        <taxon>Streptacidiphilus</taxon>
    </lineage>
</organism>
<comment type="caution">
    <text evidence="13">The sequence shown here is derived from an EMBL/GenBank/DDBJ whole genome shotgun (WGS) entry which is preliminary data.</text>
</comment>
<evidence type="ECO:0000313" key="13">
    <source>
        <dbReference type="EMBL" id="MBF9072778.1"/>
    </source>
</evidence>
<dbReference type="GO" id="GO:0000155">
    <property type="term" value="F:phosphorelay sensor kinase activity"/>
    <property type="evidence" value="ECO:0007669"/>
    <property type="project" value="InterPro"/>
</dbReference>
<evidence type="ECO:0000256" key="2">
    <source>
        <dbReference type="ARBA" id="ARBA00012438"/>
    </source>
</evidence>
<keyword evidence="10" id="KW-1133">Transmembrane helix</keyword>
<keyword evidence="8" id="KW-0902">Two-component regulatory system</keyword>
<dbReference type="Gene3D" id="3.30.565.10">
    <property type="entry name" value="Histidine kinase-like ATPase, C-terminal domain"/>
    <property type="match status" value="1"/>
</dbReference>
<comment type="catalytic activity">
    <reaction evidence="1">
        <text>ATP + protein L-histidine = ADP + protein N-phospho-L-histidine.</text>
        <dbReference type="EC" id="2.7.13.3"/>
    </reaction>
</comment>
<reference evidence="13" key="1">
    <citation type="submission" date="2020-11" db="EMBL/GenBank/DDBJ databases">
        <title>Isolation and identification of active actinomycetes.</title>
        <authorList>
            <person name="Yu B."/>
        </authorList>
    </citation>
    <scope>NUCLEOTIDE SEQUENCE</scope>
    <source>
        <strain evidence="13">NEAU-YB345</strain>
    </source>
</reference>
<evidence type="ECO:0000256" key="6">
    <source>
        <dbReference type="ARBA" id="ARBA00022777"/>
    </source>
</evidence>
<evidence type="ECO:0000313" key="14">
    <source>
        <dbReference type="Proteomes" id="UP000657385"/>
    </source>
</evidence>
<dbReference type="Pfam" id="PF07730">
    <property type="entry name" value="HisKA_3"/>
    <property type="match status" value="1"/>
</dbReference>
<evidence type="ECO:0000256" key="9">
    <source>
        <dbReference type="SAM" id="MobiDB-lite"/>
    </source>
</evidence>
<evidence type="ECO:0000256" key="10">
    <source>
        <dbReference type="SAM" id="Phobius"/>
    </source>
</evidence>
<protein>
    <recommendedName>
        <fullName evidence="2">histidine kinase</fullName>
        <ecNumber evidence="2">2.7.13.3</ecNumber>
    </recommendedName>
</protein>
<dbReference type="InterPro" id="IPR011712">
    <property type="entry name" value="Sig_transdc_His_kin_sub3_dim/P"/>
</dbReference>
<keyword evidence="10" id="KW-0812">Transmembrane</keyword>
<evidence type="ECO:0000256" key="3">
    <source>
        <dbReference type="ARBA" id="ARBA00022553"/>
    </source>
</evidence>
<sequence>MTAPALHRRWPPRRVDAVVVAVAAVLGVANSWVKPSNGLLTGQSIALVASFSGAVALVLWWRRRAPRVVACVLLVAHMVAFTPTALAVAMYTVGDECRRSARTLWAFGVAGCAADLVAVQGGGPQWNLREAAYSLAAVVGPLVVGYAVALRRDLAAAARSELVVVERWHALLVEQARETERRRIAREMHDVVSHRVGHMVLTAGSLEVARDPDPEQVAEKAGLIRTEGRHALEELREILGVLAPDRSRESRDPHHRAPLTPQPDASALPGLADRTRQTGHDVALHVSGHPEGLPTVVQQAVYRAVQEALTNAAKHAPGAPISVTVNSGADAVQVTVVNGPPTRAPEHGLPSGGNGLLGLRERAALLGGSVEAGPYQGGFRLSLQLPARPGHADPTGPSA</sequence>
<dbReference type="CDD" id="cd16917">
    <property type="entry name" value="HATPase_UhpB-NarQ-NarX-like"/>
    <property type="match status" value="1"/>
</dbReference>
<keyword evidence="6 13" id="KW-0418">Kinase</keyword>
<dbReference type="RefSeq" id="WP_196197932.1">
    <property type="nucleotide sequence ID" value="NZ_JADPRT010000018.1"/>
</dbReference>
<dbReference type="PANTHER" id="PTHR24421">
    <property type="entry name" value="NITRATE/NITRITE SENSOR PROTEIN NARX-RELATED"/>
    <property type="match status" value="1"/>
</dbReference>
<evidence type="ECO:0000256" key="5">
    <source>
        <dbReference type="ARBA" id="ARBA00022741"/>
    </source>
</evidence>
<dbReference type="GO" id="GO:0046983">
    <property type="term" value="F:protein dimerization activity"/>
    <property type="evidence" value="ECO:0007669"/>
    <property type="project" value="InterPro"/>
</dbReference>
<evidence type="ECO:0000259" key="12">
    <source>
        <dbReference type="Pfam" id="PF07730"/>
    </source>
</evidence>
<dbReference type="InterPro" id="IPR036890">
    <property type="entry name" value="HATPase_C_sf"/>
</dbReference>
<dbReference type="EC" id="2.7.13.3" evidence="2"/>
<dbReference type="GO" id="GO:0016020">
    <property type="term" value="C:membrane"/>
    <property type="evidence" value="ECO:0007669"/>
    <property type="project" value="InterPro"/>
</dbReference>
<feature type="transmembrane region" description="Helical" evidence="10">
    <location>
        <begin position="39"/>
        <end position="61"/>
    </location>
</feature>
<keyword evidence="5" id="KW-0547">Nucleotide-binding</keyword>
<dbReference type="Gene3D" id="1.20.5.1930">
    <property type="match status" value="1"/>
</dbReference>
<feature type="region of interest" description="Disordered" evidence="9">
    <location>
        <begin position="243"/>
        <end position="272"/>
    </location>
</feature>
<dbReference type="InterPro" id="IPR050482">
    <property type="entry name" value="Sensor_HK_TwoCompSys"/>
</dbReference>
<dbReference type="PANTHER" id="PTHR24421:SF10">
    <property type="entry name" value="NITRATE_NITRITE SENSOR PROTEIN NARQ"/>
    <property type="match status" value="1"/>
</dbReference>
<evidence type="ECO:0000259" key="11">
    <source>
        <dbReference type="Pfam" id="PF02518"/>
    </source>
</evidence>
<feature type="domain" description="Histidine kinase/HSP90-like ATPase" evidence="11">
    <location>
        <begin position="298"/>
        <end position="388"/>
    </location>
</feature>
<dbReference type="Proteomes" id="UP000657385">
    <property type="component" value="Unassembled WGS sequence"/>
</dbReference>
<feature type="transmembrane region" description="Helical" evidence="10">
    <location>
        <begin position="131"/>
        <end position="150"/>
    </location>
</feature>
<keyword evidence="3" id="KW-0597">Phosphoprotein</keyword>
<evidence type="ECO:0000256" key="1">
    <source>
        <dbReference type="ARBA" id="ARBA00000085"/>
    </source>
</evidence>
<evidence type="ECO:0000256" key="8">
    <source>
        <dbReference type="ARBA" id="ARBA00023012"/>
    </source>
</evidence>
<feature type="transmembrane region" description="Helical" evidence="10">
    <location>
        <begin position="68"/>
        <end position="91"/>
    </location>
</feature>
<evidence type="ECO:0000256" key="4">
    <source>
        <dbReference type="ARBA" id="ARBA00022679"/>
    </source>
</evidence>
<accession>A0A931B9R8</accession>
<dbReference type="EMBL" id="JADPRT010000018">
    <property type="protein sequence ID" value="MBF9072778.1"/>
    <property type="molecule type" value="Genomic_DNA"/>
</dbReference>
<dbReference type="SUPFAM" id="SSF55874">
    <property type="entry name" value="ATPase domain of HSP90 chaperone/DNA topoisomerase II/histidine kinase"/>
    <property type="match status" value="1"/>
</dbReference>
<gene>
    <name evidence="13" type="ORF">I2501_32660</name>
</gene>
<keyword evidence="7" id="KW-0067">ATP-binding</keyword>
<keyword evidence="14" id="KW-1185">Reference proteome</keyword>
<keyword evidence="4" id="KW-0808">Transferase</keyword>
<name>A0A931B9R8_9ACTN</name>
<dbReference type="InterPro" id="IPR003594">
    <property type="entry name" value="HATPase_dom"/>
</dbReference>
<proteinExistence type="predicted"/>
<dbReference type="GO" id="GO:0005524">
    <property type="term" value="F:ATP binding"/>
    <property type="evidence" value="ECO:0007669"/>
    <property type="project" value="UniProtKB-KW"/>
</dbReference>
<keyword evidence="10" id="KW-0472">Membrane</keyword>